<organism evidence="1 2">
    <name type="scientific">Synechococcus elongatus PCC 11801</name>
    <dbReference type="NCBI Taxonomy" id="2219813"/>
    <lineage>
        <taxon>Bacteria</taxon>
        <taxon>Bacillati</taxon>
        <taxon>Cyanobacteriota</taxon>
        <taxon>Cyanophyceae</taxon>
        <taxon>Synechococcales</taxon>
        <taxon>Synechococcaceae</taxon>
        <taxon>Synechococcus</taxon>
    </lineage>
</organism>
<dbReference type="SMART" id="SM00855">
    <property type="entry name" value="PGAM"/>
    <property type="match status" value="1"/>
</dbReference>
<dbReference type="Gene3D" id="3.40.50.1240">
    <property type="entry name" value="Phosphoglycerate mutase-like"/>
    <property type="match status" value="1"/>
</dbReference>
<dbReference type="CDD" id="cd07067">
    <property type="entry name" value="HP_PGM_like"/>
    <property type="match status" value="1"/>
</dbReference>
<accession>A0AAN1QQA0</accession>
<evidence type="ECO:0000313" key="1">
    <source>
        <dbReference type="EMBL" id="AZB73546.1"/>
    </source>
</evidence>
<dbReference type="SUPFAM" id="SSF53254">
    <property type="entry name" value="Phosphoglycerate mutase-like"/>
    <property type="match status" value="1"/>
</dbReference>
<dbReference type="InterPro" id="IPR029033">
    <property type="entry name" value="His_PPase_superfam"/>
</dbReference>
<dbReference type="GO" id="GO:0005737">
    <property type="term" value="C:cytoplasm"/>
    <property type="evidence" value="ECO:0007669"/>
    <property type="project" value="InterPro"/>
</dbReference>
<sequence length="162" mass="17833">MELYLIRHGIAAERGTYADDDQRPLTATGERRSQRVAQRLLALGLHFDLLQSSPLVRARQTAVILQQEGLASQVAIAPELAPEGSLTDWLQRLPSSLPSDQQWAIVGHQPDLGLWAEQLVWGTAQDKLILKKAGLIGLQFASNRPTIGAGSLFWLTPPRLLL</sequence>
<evidence type="ECO:0000313" key="2">
    <source>
        <dbReference type="Proteomes" id="UP000267249"/>
    </source>
</evidence>
<dbReference type="EMBL" id="CP030139">
    <property type="protein sequence ID" value="AZB73546.1"/>
    <property type="molecule type" value="Genomic_DNA"/>
</dbReference>
<reference evidence="1 2" key="1">
    <citation type="journal article" date="2018" name="Sci. Rep.">
        <title>Genome Features and Biochemical Characteristics of a Robust, Fast Growing and Naturally Transformable Cyanobacterium Synechococcus elongatus PCC 11801 Isolated from India.</title>
        <authorList>
            <person name="Jaiswal D."/>
            <person name="Sengupta A."/>
            <person name="Sohoni S."/>
            <person name="Sengupta S."/>
            <person name="Phadnavis A.G."/>
            <person name="Pakrasi H.B."/>
            <person name="Wangikar P.P."/>
        </authorList>
    </citation>
    <scope>NUCLEOTIDE SEQUENCE [LARGE SCALE GENOMIC DNA]</scope>
    <source>
        <strain evidence="1 2">PCC 11801</strain>
    </source>
</reference>
<dbReference type="Proteomes" id="UP000267249">
    <property type="component" value="Chromosome"/>
</dbReference>
<dbReference type="Pfam" id="PF00300">
    <property type="entry name" value="His_Phos_1"/>
    <property type="match status" value="1"/>
</dbReference>
<proteinExistence type="predicted"/>
<dbReference type="RefSeq" id="WP_208674477.1">
    <property type="nucleotide sequence ID" value="NZ_CP030139.2"/>
</dbReference>
<dbReference type="GO" id="GO:0101006">
    <property type="term" value="F:protein histidine phosphatase activity"/>
    <property type="evidence" value="ECO:0007669"/>
    <property type="project" value="InterPro"/>
</dbReference>
<dbReference type="NCBIfam" id="TIGR00249">
    <property type="entry name" value="sixA"/>
    <property type="match status" value="1"/>
</dbReference>
<gene>
    <name evidence="1" type="primary">sixA</name>
    <name evidence="1" type="ORF">DOP62_13255</name>
</gene>
<protein>
    <submittedName>
        <fullName evidence="1">Phosphohistidine phosphatase SixA</fullName>
    </submittedName>
</protein>
<dbReference type="InterPro" id="IPR004449">
    <property type="entry name" value="SixA"/>
</dbReference>
<dbReference type="InterPro" id="IPR013078">
    <property type="entry name" value="His_Pase_superF_clade-1"/>
</dbReference>
<dbReference type="AlphaFoldDB" id="A0AAN1QQA0"/>
<name>A0AAN1QQA0_SYNEL</name>